<keyword evidence="3" id="KW-1185">Reference proteome</keyword>
<dbReference type="InterPro" id="IPR012442">
    <property type="entry name" value="DUF1645_plant"/>
</dbReference>
<feature type="region of interest" description="Disordered" evidence="1">
    <location>
        <begin position="190"/>
        <end position="223"/>
    </location>
</feature>
<proteinExistence type="predicted"/>
<gene>
    <name evidence="2" type="ORF">AAHA92_07236</name>
</gene>
<evidence type="ECO:0000313" key="3">
    <source>
        <dbReference type="Proteomes" id="UP001567538"/>
    </source>
</evidence>
<accession>A0ABD1IAQ5</accession>
<evidence type="ECO:0000313" key="2">
    <source>
        <dbReference type="EMBL" id="KAL1564959.1"/>
    </source>
</evidence>
<evidence type="ECO:0000256" key="1">
    <source>
        <dbReference type="SAM" id="MobiDB-lite"/>
    </source>
</evidence>
<name>A0ABD1IAQ5_SALDI</name>
<dbReference type="PANTHER" id="PTHR33095:SF127">
    <property type="entry name" value="OS05G0578100 PROTEIN"/>
    <property type="match status" value="1"/>
</dbReference>
<dbReference type="EMBL" id="JBEAFC010000003">
    <property type="protein sequence ID" value="KAL1564959.1"/>
    <property type="molecule type" value="Genomic_DNA"/>
</dbReference>
<sequence length="251" mass="27889">MQVTTALSLSPSFSSYCKVAEIAARTAAEFDSDVFSDERKHCEENEEEFEFSMTARGPKLQSQTSAGDIFHNGKIRPVYSVFNRDFSLGRVRIQNEIGKKNSVRDSVSPKIRLPLRKLFLEERETAITMSSSSSEDADEPDGVAAVTYCVWPPKAEEEGRCKKSSSAGCNSKRWKLKDFLHRSLSHGSEKDFVELQENENKSAGTGGKVEAAPPPYKLNGGEKERSYLGRGHDLVGIFGDVNALRRNLESI</sequence>
<organism evidence="2 3">
    <name type="scientific">Salvia divinorum</name>
    <name type="common">Maria pastora</name>
    <name type="synonym">Diviner's sage</name>
    <dbReference type="NCBI Taxonomy" id="28513"/>
    <lineage>
        <taxon>Eukaryota</taxon>
        <taxon>Viridiplantae</taxon>
        <taxon>Streptophyta</taxon>
        <taxon>Embryophyta</taxon>
        <taxon>Tracheophyta</taxon>
        <taxon>Spermatophyta</taxon>
        <taxon>Magnoliopsida</taxon>
        <taxon>eudicotyledons</taxon>
        <taxon>Gunneridae</taxon>
        <taxon>Pentapetalae</taxon>
        <taxon>asterids</taxon>
        <taxon>lamiids</taxon>
        <taxon>Lamiales</taxon>
        <taxon>Lamiaceae</taxon>
        <taxon>Nepetoideae</taxon>
        <taxon>Mentheae</taxon>
        <taxon>Salviinae</taxon>
        <taxon>Salvia</taxon>
        <taxon>Salvia subgen. Calosphace</taxon>
    </lineage>
</organism>
<dbReference type="Proteomes" id="UP001567538">
    <property type="component" value="Unassembled WGS sequence"/>
</dbReference>
<dbReference type="AlphaFoldDB" id="A0ABD1IAQ5"/>
<dbReference type="Pfam" id="PF07816">
    <property type="entry name" value="DUF1645"/>
    <property type="match status" value="1"/>
</dbReference>
<dbReference type="PANTHER" id="PTHR33095">
    <property type="entry name" value="OS07G0619500 PROTEIN"/>
    <property type="match status" value="1"/>
</dbReference>
<reference evidence="2 3" key="1">
    <citation type="submission" date="2024-06" db="EMBL/GenBank/DDBJ databases">
        <title>A chromosome level genome sequence of Diviner's sage (Salvia divinorum).</title>
        <authorList>
            <person name="Ford S.A."/>
            <person name="Ro D.-K."/>
            <person name="Ness R.W."/>
            <person name="Phillips M.A."/>
        </authorList>
    </citation>
    <scope>NUCLEOTIDE SEQUENCE [LARGE SCALE GENOMIC DNA]</scope>
    <source>
        <strain evidence="2">SAF-2024a</strain>
        <tissue evidence="2">Leaf</tissue>
    </source>
</reference>
<protein>
    <submittedName>
        <fullName evidence="2">Uncharacterized protein</fullName>
    </submittedName>
</protein>
<comment type="caution">
    <text evidence="2">The sequence shown here is derived from an EMBL/GenBank/DDBJ whole genome shotgun (WGS) entry which is preliminary data.</text>
</comment>